<sequence length="416" mass="47589">MNLKINFQSYLIKITTYIIAIIMVLDSNSIYSKSIYSSSLSKIEFIILIVAISTLIILSNNINKNWKNYLLITSILFGYIFIYVLLQRNRIAIFTGITDLGKFILMFSLAYLVYKNSKKPFLMTAYCNVVFIVAIVSLIFWIFGSNLHLLQPTGTFLSKWNELDDYQGVLSYYNLYFETQTLNQTIRNSAIFVEAPMASLTFSMALCLEVLYQNNTKFHIIKVLVLIMAIISTVSSTGYICLLLTMGYLLLTSKSSNIYLLIVKTTIIPIILVVGMILINYFLSQKLNSNSGFSRKRDYINSFIAWINYPFMGTGIDIDGNFLLPSGIKIGKFGYSNSFGRVLGENGIYILSLYLISIINSVYTSINTKDTKRLFLTFILIYLFITTQFVNTYLMLFMFSLIFVWKPNNILNSQVN</sequence>
<accession>A1YVC7</accession>
<feature type="transmembrane region" description="Helical" evidence="1">
    <location>
        <begin position="348"/>
        <end position="366"/>
    </location>
</feature>
<name>A1YVC7_LACJH</name>
<feature type="transmembrane region" description="Helical" evidence="1">
    <location>
        <begin position="121"/>
        <end position="143"/>
    </location>
</feature>
<reference evidence="2" key="1">
    <citation type="journal article" date="2007" name="J. Bacteriol.">
        <title>Similarity and differences in the Lactobacillus acidophilus group identified by polyphasic analysis and comparative genomics.</title>
        <authorList>
            <person name="Berger B."/>
            <person name="Pridmore R.D."/>
            <person name="Barretto C."/>
            <person name="Delmas-Julien F."/>
            <person name="Schreiber K."/>
            <person name="Arigoni F."/>
            <person name="Brussow H."/>
        </authorList>
    </citation>
    <scope>NUCLEOTIDE SEQUENCE</scope>
    <source>
        <strain evidence="2">ATCC 11506</strain>
    </source>
</reference>
<dbReference type="AlphaFoldDB" id="A1YVC7"/>
<feature type="transmembrane region" description="Helical" evidence="1">
    <location>
        <begin position="378"/>
        <end position="405"/>
    </location>
</feature>
<protein>
    <submittedName>
        <fullName evidence="2">Polymerization and export protein</fullName>
    </submittedName>
</protein>
<feature type="transmembrane region" description="Helical" evidence="1">
    <location>
        <begin position="190"/>
        <end position="211"/>
    </location>
</feature>
<feature type="transmembrane region" description="Helical" evidence="1">
    <location>
        <begin position="69"/>
        <end position="86"/>
    </location>
</feature>
<keyword evidence="1" id="KW-0472">Membrane</keyword>
<feature type="transmembrane region" description="Helical" evidence="1">
    <location>
        <begin position="92"/>
        <end position="114"/>
    </location>
</feature>
<evidence type="ECO:0000313" key="2">
    <source>
        <dbReference type="EMBL" id="ABM21410.1"/>
    </source>
</evidence>
<proteinExistence type="predicted"/>
<feature type="transmembrane region" description="Helical" evidence="1">
    <location>
        <begin position="303"/>
        <end position="328"/>
    </location>
</feature>
<feature type="transmembrane region" description="Helical" evidence="1">
    <location>
        <begin position="45"/>
        <end position="62"/>
    </location>
</feature>
<keyword evidence="1" id="KW-1133">Transmembrane helix</keyword>
<keyword evidence="1" id="KW-0812">Transmembrane</keyword>
<feature type="transmembrane region" description="Helical" evidence="1">
    <location>
        <begin position="223"/>
        <end position="251"/>
    </location>
</feature>
<feature type="transmembrane region" description="Helical" evidence="1">
    <location>
        <begin position="7"/>
        <end position="25"/>
    </location>
</feature>
<evidence type="ECO:0000256" key="1">
    <source>
        <dbReference type="SAM" id="Phobius"/>
    </source>
</evidence>
<feature type="transmembrane region" description="Helical" evidence="1">
    <location>
        <begin position="257"/>
        <end position="283"/>
    </location>
</feature>
<gene>
    <name evidence="2" type="ORF">ATCC11506LJ0020</name>
</gene>
<dbReference type="EMBL" id="EF138834">
    <property type="protein sequence ID" value="ABM21410.1"/>
    <property type="molecule type" value="Genomic_DNA"/>
</dbReference>
<organism evidence="2">
    <name type="scientific">Lactobacillus johnsonii</name>
    <dbReference type="NCBI Taxonomy" id="33959"/>
    <lineage>
        <taxon>Bacteria</taxon>
        <taxon>Bacillati</taxon>
        <taxon>Bacillota</taxon>
        <taxon>Bacilli</taxon>
        <taxon>Lactobacillales</taxon>
        <taxon>Lactobacillaceae</taxon>
        <taxon>Lactobacillus</taxon>
    </lineage>
</organism>